<evidence type="ECO:0000256" key="1">
    <source>
        <dbReference type="SAM" id="SignalP"/>
    </source>
</evidence>
<dbReference type="HOGENOM" id="CLU_114082_1_0_10"/>
<reference evidence="2" key="1">
    <citation type="submission" date="2011-09" db="EMBL/GenBank/DDBJ databases">
        <title>The permanent draft genome of Mucilaginibacter paludis DSM 18603.</title>
        <authorList>
            <consortium name="US DOE Joint Genome Institute (JGI-PGF)"/>
            <person name="Lucas S."/>
            <person name="Han J."/>
            <person name="Lapidus A."/>
            <person name="Bruce D."/>
            <person name="Goodwin L."/>
            <person name="Pitluck S."/>
            <person name="Peters L."/>
            <person name="Kyrpides N."/>
            <person name="Mavromatis K."/>
            <person name="Ivanova N."/>
            <person name="Mikhailova N."/>
            <person name="Held B."/>
            <person name="Detter J.C."/>
            <person name="Tapia R."/>
            <person name="Han C."/>
            <person name="Land M."/>
            <person name="Hauser L."/>
            <person name="Markowitz V."/>
            <person name="Cheng J.-F."/>
            <person name="Hugenholtz P."/>
            <person name="Woyke T."/>
            <person name="Wu D."/>
            <person name="Tindall B."/>
            <person name="Brambilla E."/>
            <person name="Klenk H.-P."/>
            <person name="Eisen J.A."/>
        </authorList>
    </citation>
    <scope>NUCLEOTIDE SEQUENCE [LARGE SCALE GENOMIC DNA]</scope>
    <source>
        <strain evidence="2">DSM 18603</strain>
    </source>
</reference>
<proteinExistence type="predicted"/>
<accession>H1Y4W9</accession>
<dbReference type="OrthoDB" id="9790776at2"/>
<dbReference type="STRING" id="714943.Mucpa_4206"/>
<dbReference type="eggNOG" id="ENOG5032RR7">
    <property type="taxonomic scope" value="Bacteria"/>
</dbReference>
<dbReference type="GO" id="GO:0043165">
    <property type="term" value="P:Gram-negative-bacterium-type cell outer membrane assembly"/>
    <property type="evidence" value="ECO:0007669"/>
    <property type="project" value="InterPro"/>
</dbReference>
<dbReference type="InterPro" id="IPR007485">
    <property type="entry name" value="LPS_assembly_LptE"/>
</dbReference>
<feature type="chain" id="PRO_5003558772" description="Lipoprotein" evidence="1">
    <location>
        <begin position="23"/>
        <end position="172"/>
    </location>
</feature>
<keyword evidence="3" id="KW-1185">Reference proteome</keyword>
<organism evidence="2 3">
    <name type="scientific">Mucilaginibacter paludis DSM 18603</name>
    <dbReference type="NCBI Taxonomy" id="714943"/>
    <lineage>
        <taxon>Bacteria</taxon>
        <taxon>Pseudomonadati</taxon>
        <taxon>Bacteroidota</taxon>
        <taxon>Sphingobacteriia</taxon>
        <taxon>Sphingobacteriales</taxon>
        <taxon>Sphingobacteriaceae</taxon>
        <taxon>Mucilaginibacter</taxon>
    </lineage>
</organism>
<feature type="signal peptide" evidence="1">
    <location>
        <begin position="1"/>
        <end position="22"/>
    </location>
</feature>
<protein>
    <recommendedName>
        <fullName evidence="4">Lipoprotein</fullName>
    </recommendedName>
</protein>
<gene>
    <name evidence="2" type="ORF">Mucpa_4206</name>
</gene>
<dbReference type="EMBL" id="CM001403">
    <property type="protein sequence ID" value="EHQ28297.1"/>
    <property type="molecule type" value="Genomic_DNA"/>
</dbReference>
<evidence type="ECO:0000313" key="3">
    <source>
        <dbReference type="Proteomes" id="UP000002774"/>
    </source>
</evidence>
<dbReference type="Pfam" id="PF04390">
    <property type="entry name" value="LptE"/>
    <property type="match status" value="1"/>
</dbReference>
<sequence>MRKSLFFLLVVPLLLVSQSCSYRLSLDGASIPPELKTINVMFFENTAPLVVNNMSQLFTEALKERIRSQTSLSLVRGEADATMEGQITGYTIAPAAIQATSDNRQPIAGQTRLSITVKAKYTNIANKKYNFEESFTRFKDFSGEIAPVEQSLIADINKQLTEDIFNRAFANW</sequence>
<dbReference type="GO" id="GO:0019867">
    <property type="term" value="C:outer membrane"/>
    <property type="evidence" value="ECO:0007669"/>
    <property type="project" value="InterPro"/>
</dbReference>
<dbReference type="PROSITE" id="PS51257">
    <property type="entry name" value="PROKAR_LIPOPROTEIN"/>
    <property type="match status" value="1"/>
</dbReference>
<keyword evidence="1" id="KW-0732">Signal</keyword>
<name>H1Y4W9_9SPHI</name>
<evidence type="ECO:0000313" key="2">
    <source>
        <dbReference type="EMBL" id="EHQ28297.1"/>
    </source>
</evidence>
<dbReference type="Proteomes" id="UP000002774">
    <property type="component" value="Chromosome"/>
</dbReference>
<evidence type="ECO:0008006" key="4">
    <source>
        <dbReference type="Google" id="ProtNLM"/>
    </source>
</evidence>
<dbReference type="AlphaFoldDB" id="H1Y4W9"/>
<dbReference type="RefSeq" id="WP_008509057.1">
    <property type="nucleotide sequence ID" value="NZ_CM001403.1"/>
</dbReference>